<evidence type="ECO:0000313" key="9">
    <source>
        <dbReference type="EMBL" id="WFD49424.1"/>
    </source>
</evidence>
<feature type="transmembrane region" description="Helical" evidence="8">
    <location>
        <begin position="33"/>
        <end position="54"/>
    </location>
</feature>
<feature type="transmembrane region" description="Helical" evidence="8">
    <location>
        <begin position="332"/>
        <end position="354"/>
    </location>
</feature>
<evidence type="ECO:0000256" key="3">
    <source>
        <dbReference type="ARBA" id="ARBA00022448"/>
    </source>
</evidence>
<sequence length="436" mass="46919">MVRALTAHAVLSFSTGTLAPSMGMGLRSSMYTIVGFIVPCSLFPAYFITFGPKLGMRQMVQCRYSFGYFGASLVSLLNAVTMCGYVILNAILGGETLQAVSPNQSMSATVGIVIIVVIALCISFCGIRMLHWIERFFWLPVMISFIIMVGETKTGPMGLHTEPNEPSPPSRTILSMGCVLAGFQMSYAALASDVSLYIQPRIPSWKLFVTTACAFAVGSATILMLGAAFAASAQTIPAWNDALTQNPSPGPLINLVLSTKLGNFGKFLTVLIALSAMGNIMATLYSLGLTCQTLLPALVVLPRFVIPVLAVAIILPLSIVGKDHFYDTLTNFVSMIAYWAALYIGVVLADHIVIRRTRFASYDPAIYNQWGKLPPGVAAVGAAVLSLGLVIPLMDQEWYTGPLARHVGDLGFEVGLVLSFVLYIVLRPLEKRIAGR</sequence>
<feature type="transmembrane region" description="Helical" evidence="8">
    <location>
        <begin position="375"/>
        <end position="394"/>
    </location>
</feature>
<evidence type="ECO:0000256" key="8">
    <source>
        <dbReference type="SAM" id="Phobius"/>
    </source>
</evidence>
<evidence type="ECO:0000313" key="10">
    <source>
        <dbReference type="Proteomes" id="UP000818624"/>
    </source>
</evidence>
<evidence type="ECO:0000256" key="5">
    <source>
        <dbReference type="ARBA" id="ARBA00022989"/>
    </source>
</evidence>
<dbReference type="PANTHER" id="PTHR31806">
    <property type="entry name" value="PURINE-CYTOSINE PERMEASE FCY2-RELATED"/>
    <property type="match status" value="1"/>
</dbReference>
<dbReference type="Pfam" id="PF02133">
    <property type="entry name" value="Transp_cyt_pur"/>
    <property type="match status" value="1"/>
</dbReference>
<organism evidence="9 10">
    <name type="scientific">Malassezia furfur</name>
    <name type="common">Pityriasis versicolor infection agent</name>
    <name type="synonym">Pityrosporum furfur</name>
    <dbReference type="NCBI Taxonomy" id="55194"/>
    <lineage>
        <taxon>Eukaryota</taxon>
        <taxon>Fungi</taxon>
        <taxon>Dikarya</taxon>
        <taxon>Basidiomycota</taxon>
        <taxon>Ustilaginomycotina</taxon>
        <taxon>Malasseziomycetes</taxon>
        <taxon>Malasseziales</taxon>
        <taxon>Malasseziaceae</taxon>
        <taxon>Malassezia</taxon>
    </lineage>
</organism>
<evidence type="ECO:0000256" key="7">
    <source>
        <dbReference type="PIRNR" id="PIRNR002744"/>
    </source>
</evidence>
<gene>
    <name evidence="9" type="ORF">GLX27_004104</name>
</gene>
<keyword evidence="5 8" id="KW-1133">Transmembrane helix</keyword>
<keyword evidence="4 8" id="KW-0812">Transmembrane</keyword>
<evidence type="ECO:0000256" key="2">
    <source>
        <dbReference type="ARBA" id="ARBA00008974"/>
    </source>
</evidence>
<dbReference type="InterPro" id="IPR001248">
    <property type="entry name" value="Pur-cyt_permease"/>
</dbReference>
<feature type="transmembrane region" description="Helical" evidence="8">
    <location>
        <begin position="136"/>
        <end position="153"/>
    </location>
</feature>
<feature type="transmembrane region" description="Helical" evidence="8">
    <location>
        <begin position="406"/>
        <end position="426"/>
    </location>
</feature>
<dbReference type="PIRSF" id="PIRSF002744">
    <property type="entry name" value="Pur-cyt_permease"/>
    <property type="match status" value="1"/>
</dbReference>
<evidence type="ECO:0000256" key="1">
    <source>
        <dbReference type="ARBA" id="ARBA00004141"/>
    </source>
</evidence>
<reference evidence="9 10" key="1">
    <citation type="journal article" date="2020" name="Elife">
        <title>Loss of centromere function drives karyotype evolution in closely related Malassezia species.</title>
        <authorList>
            <person name="Sankaranarayanan S.R."/>
            <person name="Ianiri G."/>
            <person name="Coelho M.A."/>
            <person name="Reza M.H."/>
            <person name="Thimmappa B.C."/>
            <person name="Ganguly P."/>
            <person name="Vadnala R.N."/>
            <person name="Sun S."/>
            <person name="Siddharthan R."/>
            <person name="Tellgren-Roth C."/>
            <person name="Dawson T.L."/>
            <person name="Heitman J."/>
            <person name="Sanyal K."/>
        </authorList>
    </citation>
    <scope>NUCLEOTIDE SEQUENCE [LARGE SCALE GENOMIC DNA]</scope>
    <source>
        <strain evidence="9">CBS14141</strain>
    </source>
</reference>
<feature type="transmembrane region" description="Helical" evidence="8">
    <location>
        <begin position="267"/>
        <end position="287"/>
    </location>
</feature>
<evidence type="ECO:0008006" key="11">
    <source>
        <dbReference type="Google" id="ProtNLM"/>
    </source>
</evidence>
<feature type="transmembrane region" description="Helical" evidence="8">
    <location>
        <begin position="108"/>
        <end position="127"/>
    </location>
</feature>
<comment type="similarity">
    <text evidence="2 7">Belongs to the purine-cytosine permease (2.A.39) family.</text>
</comment>
<protein>
    <recommendedName>
        <fullName evidence="11">Purine-cytosine permease fcyB</fullName>
    </recommendedName>
</protein>
<feature type="transmembrane region" description="Helical" evidence="8">
    <location>
        <begin position="66"/>
        <end position="88"/>
    </location>
</feature>
<feature type="transmembrane region" description="Helical" evidence="8">
    <location>
        <begin position="294"/>
        <end position="320"/>
    </location>
</feature>
<evidence type="ECO:0000256" key="6">
    <source>
        <dbReference type="ARBA" id="ARBA00023136"/>
    </source>
</evidence>
<proteinExistence type="inferred from homology"/>
<comment type="subcellular location">
    <subcellularLocation>
        <location evidence="1">Membrane</location>
        <topology evidence="1">Multi-pass membrane protein</topology>
    </subcellularLocation>
</comment>
<accession>A0ABY8EV72</accession>
<name>A0ABY8EV72_MALFU</name>
<dbReference type="EMBL" id="CP046238">
    <property type="protein sequence ID" value="WFD49424.1"/>
    <property type="molecule type" value="Genomic_DNA"/>
</dbReference>
<dbReference type="PANTHER" id="PTHR31806:SF5">
    <property type="entry name" value="PURINE-CYTOSINE PERMEASE FCY21"/>
    <property type="match status" value="1"/>
</dbReference>
<keyword evidence="3 7" id="KW-0813">Transport</keyword>
<keyword evidence="10" id="KW-1185">Reference proteome</keyword>
<feature type="transmembrane region" description="Helical" evidence="8">
    <location>
        <begin position="173"/>
        <end position="195"/>
    </location>
</feature>
<dbReference type="Proteomes" id="UP000818624">
    <property type="component" value="Chromosome 5"/>
</dbReference>
<feature type="transmembrane region" description="Helical" evidence="8">
    <location>
        <begin position="207"/>
        <end position="231"/>
    </location>
</feature>
<dbReference type="Gene3D" id="1.10.4160.10">
    <property type="entry name" value="Hydantoin permease"/>
    <property type="match status" value="1"/>
</dbReference>
<keyword evidence="6 7" id="KW-0472">Membrane</keyword>
<evidence type="ECO:0000256" key="4">
    <source>
        <dbReference type="ARBA" id="ARBA00022692"/>
    </source>
</evidence>
<dbReference type="InterPro" id="IPR026030">
    <property type="entry name" value="Pur-cyt_permease_Fcy2/21/22"/>
</dbReference>